<dbReference type="EMBL" id="JAUJYO010000002">
    <property type="protein sequence ID" value="KAK1323514.1"/>
    <property type="molecule type" value="Genomic_DNA"/>
</dbReference>
<evidence type="ECO:0000313" key="1">
    <source>
        <dbReference type="EMBL" id="KAK1323514.1"/>
    </source>
</evidence>
<name>A0AAV9FEI0_ACOCL</name>
<protein>
    <submittedName>
        <fullName evidence="1">Uncharacterized protein</fullName>
    </submittedName>
</protein>
<accession>A0AAV9FEI0</accession>
<reference evidence="1" key="1">
    <citation type="journal article" date="2023" name="Nat. Commun.">
        <title>Diploid and tetraploid genomes of Acorus and the evolution of monocots.</title>
        <authorList>
            <person name="Ma L."/>
            <person name="Liu K.W."/>
            <person name="Li Z."/>
            <person name="Hsiao Y.Y."/>
            <person name="Qi Y."/>
            <person name="Fu T."/>
            <person name="Tang G.D."/>
            <person name="Zhang D."/>
            <person name="Sun W.H."/>
            <person name="Liu D.K."/>
            <person name="Li Y."/>
            <person name="Chen G.Z."/>
            <person name="Liu X.D."/>
            <person name="Liao X.Y."/>
            <person name="Jiang Y.T."/>
            <person name="Yu X."/>
            <person name="Hao Y."/>
            <person name="Huang J."/>
            <person name="Zhao X.W."/>
            <person name="Ke S."/>
            <person name="Chen Y.Y."/>
            <person name="Wu W.L."/>
            <person name="Hsu J.L."/>
            <person name="Lin Y.F."/>
            <person name="Huang M.D."/>
            <person name="Li C.Y."/>
            <person name="Huang L."/>
            <person name="Wang Z.W."/>
            <person name="Zhao X."/>
            <person name="Zhong W.Y."/>
            <person name="Peng D.H."/>
            <person name="Ahmad S."/>
            <person name="Lan S."/>
            <person name="Zhang J.S."/>
            <person name="Tsai W.C."/>
            <person name="Van de Peer Y."/>
            <person name="Liu Z.J."/>
        </authorList>
    </citation>
    <scope>NUCLEOTIDE SEQUENCE</scope>
    <source>
        <strain evidence="1">CP</strain>
    </source>
</reference>
<proteinExistence type="predicted"/>
<sequence length="132" mass="14608">MDSVGVHYMRPVLGWEETADHLFGAFGSSEVVDYGGSDSIDMDGLTVEEVGRMAAKVASRHDRSVAAEVRRCLIPAGLWAIWKTRNSIIFGGQRFYFDNLWDAFSYFACEWGRELGGAARVEITMHGVIISG</sequence>
<comment type="caution">
    <text evidence="1">The sequence shown here is derived from an EMBL/GenBank/DDBJ whole genome shotgun (WGS) entry which is preliminary data.</text>
</comment>
<gene>
    <name evidence="1" type="ORF">QJS10_CPA02g00729</name>
</gene>
<dbReference type="AlphaFoldDB" id="A0AAV9FEI0"/>
<reference evidence="1" key="2">
    <citation type="submission" date="2023-06" db="EMBL/GenBank/DDBJ databases">
        <authorList>
            <person name="Ma L."/>
            <person name="Liu K.-W."/>
            <person name="Li Z."/>
            <person name="Hsiao Y.-Y."/>
            <person name="Qi Y."/>
            <person name="Fu T."/>
            <person name="Tang G."/>
            <person name="Zhang D."/>
            <person name="Sun W.-H."/>
            <person name="Liu D.-K."/>
            <person name="Li Y."/>
            <person name="Chen G.-Z."/>
            <person name="Liu X.-D."/>
            <person name="Liao X.-Y."/>
            <person name="Jiang Y.-T."/>
            <person name="Yu X."/>
            <person name="Hao Y."/>
            <person name="Huang J."/>
            <person name="Zhao X.-W."/>
            <person name="Ke S."/>
            <person name="Chen Y.-Y."/>
            <person name="Wu W.-L."/>
            <person name="Hsu J.-L."/>
            <person name="Lin Y.-F."/>
            <person name="Huang M.-D."/>
            <person name="Li C.-Y."/>
            <person name="Huang L."/>
            <person name="Wang Z.-W."/>
            <person name="Zhao X."/>
            <person name="Zhong W.-Y."/>
            <person name="Peng D.-H."/>
            <person name="Ahmad S."/>
            <person name="Lan S."/>
            <person name="Zhang J.-S."/>
            <person name="Tsai W.-C."/>
            <person name="Van De Peer Y."/>
            <person name="Liu Z.-J."/>
        </authorList>
    </citation>
    <scope>NUCLEOTIDE SEQUENCE</scope>
    <source>
        <strain evidence="1">CP</strain>
        <tissue evidence="1">Leaves</tissue>
    </source>
</reference>
<dbReference type="Proteomes" id="UP001180020">
    <property type="component" value="Unassembled WGS sequence"/>
</dbReference>
<organism evidence="1 2">
    <name type="scientific">Acorus calamus</name>
    <name type="common">Sweet flag</name>
    <dbReference type="NCBI Taxonomy" id="4465"/>
    <lineage>
        <taxon>Eukaryota</taxon>
        <taxon>Viridiplantae</taxon>
        <taxon>Streptophyta</taxon>
        <taxon>Embryophyta</taxon>
        <taxon>Tracheophyta</taxon>
        <taxon>Spermatophyta</taxon>
        <taxon>Magnoliopsida</taxon>
        <taxon>Liliopsida</taxon>
        <taxon>Acoraceae</taxon>
        <taxon>Acorus</taxon>
    </lineage>
</organism>
<evidence type="ECO:0000313" key="2">
    <source>
        <dbReference type="Proteomes" id="UP001180020"/>
    </source>
</evidence>
<keyword evidence="2" id="KW-1185">Reference proteome</keyword>